<dbReference type="GO" id="GO:0005634">
    <property type="term" value="C:nucleus"/>
    <property type="evidence" value="ECO:0007669"/>
    <property type="project" value="UniProtKB-ARBA"/>
</dbReference>
<dbReference type="PANTHER" id="PTHR42648:SF11">
    <property type="entry name" value="TRANSPOSON TY4-P GAG-POL POLYPROTEIN"/>
    <property type="match status" value="1"/>
</dbReference>
<dbReference type="GO" id="GO:0032196">
    <property type="term" value="P:transposition"/>
    <property type="evidence" value="ECO:0007669"/>
    <property type="project" value="UniProtKB-KW"/>
</dbReference>
<keyword evidence="9" id="KW-0229">DNA integration</keyword>
<dbReference type="GO" id="GO:0003887">
    <property type="term" value="F:DNA-directed DNA polymerase activity"/>
    <property type="evidence" value="ECO:0007669"/>
    <property type="project" value="UniProtKB-KW"/>
</dbReference>
<organism evidence="16 17">
    <name type="scientific">Austropuccinia psidii MF-1</name>
    <dbReference type="NCBI Taxonomy" id="1389203"/>
    <lineage>
        <taxon>Eukaryota</taxon>
        <taxon>Fungi</taxon>
        <taxon>Dikarya</taxon>
        <taxon>Basidiomycota</taxon>
        <taxon>Pucciniomycotina</taxon>
        <taxon>Pucciniomycetes</taxon>
        <taxon>Pucciniales</taxon>
        <taxon>Sphaerophragmiaceae</taxon>
        <taxon>Austropuccinia</taxon>
    </lineage>
</organism>
<keyword evidence="11" id="KW-0239">DNA-directed DNA polymerase</keyword>
<keyword evidence="8" id="KW-0694">RNA-binding</keyword>
<comment type="catalytic activity">
    <reaction evidence="13">
        <text>DNA(n) + a 2'-deoxyribonucleoside 5'-triphosphate = DNA(n+1) + diphosphate</text>
        <dbReference type="Rhea" id="RHEA:22508"/>
        <dbReference type="Rhea" id="RHEA-COMP:17339"/>
        <dbReference type="Rhea" id="RHEA-COMP:17340"/>
        <dbReference type="ChEBI" id="CHEBI:33019"/>
        <dbReference type="ChEBI" id="CHEBI:61560"/>
        <dbReference type="ChEBI" id="CHEBI:173112"/>
        <dbReference type="EC" id="2.7.7.49"/>
    </reaction>
</comment>
<keyword evidence="10" id="KW-0695">RNA-directed DNA polymerase</keyword>
<evidence type="ECO:0000256" key="6">
    <source>
        <dbReference type="ARBA" id="ARBA00022801"/>
    </source>
</evidence>
<evidence type="ECO:0000256" key="9">
    <source>
        <dbReference type="ARBA" id="ARBA00022908"/>
    </source>
</evidence>
<name>A0A9Q3HL55_9BASI</name>
<reference evidence="16" key="1">
    <citation type="submission" date="2021-03" db="EMBL/GenBank/DDBJ databases">
        <title>Draft genome sequence of rust myrtle Austropuccinia psidii MF-1, a brazilian biotype.</title>
        <authorList>
            <person name="Quecine M.C."/>
            <person name="Pachon D.M.R."/>
            <person name="Bonatelli M.L."/>
            <person name="Correr F.H."/>
            <person name="Franceschini L.M."/>
            <person name="Leite T.F."/>
            <person name="Margarido G.R.A."/>
            <person name="Almeida C.A."/>
            <person name="Ferrarezi J.A."/>
            <person name="Labate C.A."/>
        </authorList>
    </citation>
    <scope>NUCLEOTIDE SEQUENCE</scope>
    <source>
        <strain evidence="16">MF-1</strain>
    </source>
</reference>
<evidence type="ECO:0000256" key="11">
    <source>
        <dbReference type="ARBA" id="ARBA00022932"/>
    </source>
</evidence>
<evidence type="ECO:0000256" key="7">
    <source>
        <dbReference type="ARBA" id="ARBA00022842"/>
    </source>
</evidence>
<evidence type="ECO:0000256" key="13">
    <source>
        <dbReference type="ARBA" id="ARBA00048173"/>
    </source>
</evidence>
<sequence>MIEPMDVVTADLMGKFDDAIPYGGKYALTIQDIGSTYGECHILTKKSDTTIVLLRVMTTWETKTGRRIKTSHSNNGGKFCNSTLEDWCHSQGTIHKKSLPYHHEQNGSIERYNRAIANMGRTLLHESGLPREFWGFAFMWAS</sequence>
<evidence type="ECO:0000313" key="17">
    <source>
        <dbReference type="Proteomes" id="UP000765509"/>
    </source>
</evidence>
<dbReference type="GO" id="GO:0003723">
    <property type="term" value="F:RNA binding"/>
    <property type="evidence" value="ECO:0007669"/>
    <property type="project" value="UniProtKB-KW"/>
</dbReference>
<dbReference type="PROSITE" id="PS50994">
    <property type="entry name" value="INTEGRASE"/>
    <property type="match status" value="1"/>
</dbReference>
<comment type="catalytic activity">
    <reaction evidence="14">
        <text>DNA(n) + a 2'-deoxyribonucleoside 5'-triphosphate = DNA(n+1) + diphosphate</text>
        <dbReference type="Rhea" id="RHEA:22508"/>
        <dbReference type="Rhea" id="RHEA-COMP:17339"/>
        <dbReference type="Rhea" id="RHEA-COMP:17340"/>
        <dbReference type="ChEBI" id="CHEBI:33019"/>
        <dbReference type="ChEBI" id="CHEBI:61560"/>
        <dbReference type="ChEBI" id="CHEBI:173112"/>
        <dbReference type="EC" id="2.7.7.7"/>
    </reaction>
</comment>
<gene>
    <name evidence="16" type="ORF">O181_049168</name>
</gene>
<keyword evidence="2" id="KW-0548">Nucleotidyltransferase</keyword>
<evidence type="ECO:0000256" key="2">
    <source>
        <dbReference type="ARBA" id="ARBA00022695"/>
    </source>
</evidence>
<keyword evidence="11" id="KW-0808">Transferase</keyword>
<dbReference type="InterPro" id="IPR036397">
    <property type="entry name" value="RNaseH_sf"/>
</dbReference>
<protein>
    <recommendedName>
        <fullName evidence="15">Integrase catalytic domain-containing protein</fullName>
    </recommendedName>
</protein>
<dbReference type="InterPro" id="IPR012337">
    <property type="entry name" value="RNaseH-like_sf"/>
</dbReference>
<accession>A0A9Q3HL55</accession>
<dbReference type="InterPro" id="IPR039537">
    <property type="entry name" value="Retrotran_Ty1/copia-like"/>
</dbReference>
<evidence type="ECO:0000259" key="15">
    <source>
        <dbReference type="PROSITE" id="PS50994"/>
    </source>
</evidence>
<keyword evidence="5" id="KW-0255">Endonuclease</keyword>
<dbReference type="Gene3D" id="3.30.420.10">
    <property type="entry name" value="Ribonuclease H-like superfamily/Ribonuclease H"/>
    <property type="match status" value="1"/>
</dbReference>
<dbReference type="EMBL" id="AVOT02020950">
    <property type="protein sequence ID" value="MBW0509453.1"/>
    <property type="molecule type" value="Genomic_DNA"/>
</dbReference>
<evidence type="ECO:0000256" key="4">
    <source>
        <dbReference type="ARBA" id="ARBA00022723"/>
    </source>
</evidence>
<dbReference type="SUPFAM" id="SSF53098">
    <property type="entry name" value="Ribonuclease H-like"/>
    <property type="match status" value="1"/>
</dbReference>
<dbReference type="AlphaFoldDB" id="A0A9Q3HL55"/>
<keyword evidence="7" id="KW-0460">Magnesium</keyword>
<dbReference type="GO" id="GO:0016787">
    <property type="term" value="F:hydrolase activity"/>
    <property type="evidence" value="ECO:0007669"/>
    <property type="project" value="UniProtKB-KW"/>
</dbReference>
<dbReference type="GO" id="GO:0004519">
    <property type="term" value="F:endonuclease activity"/>
    <property type="evidence" value="ECO:0007669"/>
    <property type="project" value="UniProtKB-KW"/>
</dbReference>
<keyword evidence="3" id="KW-0540">Nuclease</keyword>
<evidence type="ECO:0000256" key="5">
    <source>
        <dbReference type="ARBA" id="ARBA00022759"/>
    </source>
</evidence>
<keyword evidence="12" id="KW-0233">DNA recombination</keyword>
<evidence type="ECO:0000256" key="10">
    <source>
        <dbReference type="ARBA" id="ARBA00022918"/>
    </source>
</evidence>
<dbReference type="PANTHER" id="PTHR42648">
    <property type="entry name" value="TRANSPOSASE, PUTATIVE-RELATED"/>
    <property type="match status" value="1"/>
</dbReference>
<evidence type="ECO:0000313" key="16">
    <source>
        <dbReference type="EMBL" id="MBW0509453.1"/>
    </source>
</evidence>
<evidence type="ECO:0000256" key="8">
    <source>
        <dbReference type="ARBA" id="ARBA00022884"/>
    </source>
</evidence>
<dbReference type="GO" id="GO:0003964">
    <property type="term" value="F:RNA-directed DNA polymerase activity"/>
    <property type="evidence" value="ECO:0007669"/>
    <property type="project" value="UniProtKB-KW"/>
</dbReference>
<dbReference type="GO" id="GO:0046872">
    <property type="term" value="F:metal ion binding"/>
    <property type="evidence" value="ECO:0007669"/>
    <property type="project" value="UniProtKB-KW"/>
</dbReference>
<evidence type="ECO:0000256" key="12">
    <source>
        <dbReference type="ARBA" id="ARBA00023172"/>
    </source>
</evidence>
<keyword evidence="6" id="KW-0378">Hydrolase</keyword>
<dbReference type="OrthoDB" id="7691805at2759"/>
<dbReference type="GO" id="GO:0006310">
    <property type="term" value="P:DNA recombination"/>
    <property type="evidence" value="ECO:0007669"/>
    <property type="project" value="UniProtKB-KW"/>
</dbReference>
<comment type="caution">
    <text evidence="16">The sequence shown here is derived from an EMBL/GenBank/DDBJ whole genome shotgun (WGS) entry which is preliminary data.</text>
</comment>
<evidence type="ECO:0000256" key="14">
    <source>
        <dbReference type="ARBA" id="ARBA00049244"/>
    </source>
</evidence>
<evidence type="ECO:0000256" key="3">
    <source>
        <dbReference type="ARBA" id="ARBA00022722"/>
    </source>
</evidence>
<evidence type="ECO:0000256" key="1">
    <source>
        <dbReference type="ARBA" id="ARBA00022578"/>
    </source>
</evidence>
<keyword evidence="17" id="KW-1185">Reference proteome</keyword>
<dbReference type="Proteomes" id="UP000765509">
    <property type="component" value="Unassembled WGS sequence"/>
</dbReference>
<dbReference type="GO" id="GO:0015074">
    <property type="term" value="P:DNA integration"/>
    <property type="evidence" value="ECO:0007669"/>
    <property type="project" value="UniProtKB-KW"/>
</dbReference>
<keyword evidence="1" id="KW-0815">Transposition</keyword>
<proteinExistence type="predicted"/>
<dbReference type="InterPro" id="IPR001584">
    <property type="entry name" value="Integrase_cat-core"/>
</dbReference>
<feature type="domain" description="Integrase catalytic" evidence="15">
    <location>
        <begin position="1"/>
        <end position="142"/>
    </location>
</feature>
<keyword evidence="4" id="KW-0479">Metal-binding</keyword>